<reference evidence="2" key="2">
    <citation type="journal article" date="2023" name="Proc. Natl. Acad. Sci. U.S.A.">
        <title>A global phylogenomic analysis of the shiitake genus Lentinula.</title>
        <authorList>
            <person name="Sierra-Patev S."/>
            <person name="Min B."/>
            <person name="Naranjo-Ortiz M."/>
            <person name="Looney B."/>
            <person name="Konkel Z."/>
            <person name="Slot J.C."/>
            <person name="Sakamoto Y."/>
            <person name="Steenwyk J.L."/>
            <person name="Rokas A."/>
            <person name="Carro J."/>
            <person name="Camarero S."/>
            <person name="Ferreira P."/>
            <person name="Molpeceres G."/>
            <person name="Ruiz-Duenas F.J."/>
            <person name="Serrano A."/>
            <person name="Henrissat B."/>
            <person name="Drula E."/>
            <person name="Hughes K.W."/>
            <person name="Mata J.L."/>
            <person name="Ishikawa N.K."/>
            <person name="Vargas-Isla R."/>
            <person name="Ushijima S."/>
            <person name="Smith C.A."/>
            <person name="Donoghue J."/>
            <person name="Ahrendt S."/>
            <person name="Andreopoulos W."/>
            <person name="He G."/>
            <person name="LaButti K."/>
            <person name="Lipzen A."/>
            <person name="Ng V."/>
            <person name="Riley R."/>
            <person name="Sandor L."/>
            <person name="Barry K."/>
            <person name="Martinez A.T."/>
            <person name="Xiao Y."/>
            <person name="Gibbons J.G."/>
            <person name="Terashima K."/>
            <person name="Grigoriev I.V."/>
            <person name="Hibbett D."/>
        </authorList>
    </citation>
    <scope>NUCLEOTIDE SEQUENCE</scope>
    <source>
        <strain evidence="2">Sp2 HRB7682 ss15</strain>
    </source>
</reference>
<evidence type="ECO:0000313" key="2">
    <source>
        <dbReference type="EMBL" id="KAJ4465488.1"/>
    </source>
</evidence>
<gene>
    <name evidence="2" type="ORF">C8J55DRAFT_493389</name>
</gene>
<name>A0A9W9DEH0_9AGAR</name>
<feature type="signal peptide" evidence="1">
    <location>
        <begin position="1"/>
        <end position="30"/>
    </location>
</feature>
<organism evidence="2 3">
    <name type="scientific">Lentinula lateritia</name>
    <dbReference type="NCBI Taxonomy" id="40482"/>
    <lineage>
        <taxon>Eukaryota</taxon>
        <taxon>Fungi</taxon>
        <taxon>Dikarya</taxon>
        <taxon>Basidiomycota</taxon>
        <taxon>Agaricomycotina</taxon>
        <taxon>Agaricomycetes</taxon>
        <taxon>Agaricomycetidae</taxon>
        <taxon>Agaricales</taxon>
        <taxon>Marasmiineae</taxon>
        <taxon>Omphalotaceae</taxon>
        <taxon>Lentinula</taxon>
    </lineage>
</organism>
<dbReference type="EMBL" id="JANVFS010000050">
    <property type="protein sequence ID" value="KAJ4465488.1"/>
    <property type="molecule type" value="Genomic_DNA"/>
</dbReference>
<comment type="caution">
    <text evidence="2">The sequence shown here is derived from an EMBL/GenBank/DDBJ whole genome shotgun (WGS) entry which is preliminary data.</text>
</comment>
<evidence type="ECO:0000256" key="1">
    <source>
        <dbReference type="SAM" id="SignalP"/>
    </source>
</evidence>
<protein>
    <submittedName>
        <fullName evidence="2">Uncharacterized protein</fullName>
    </submittedName>
</protein>
<evidence type="ECO:0000313" key="3">
    <source>
        <dbReference type="Proteomes" id="UP001150238"/>
    </source>
</evidence>
<proteinExistence type="predicted"/>
<feature type="chain" id="PRO_5040880155" evidence="1">
    <location>
        <begin position="31"/>
        <end position="235"/>
    </location>
</feature>
<accession>A0A9W9DEH0</accession>
<dbReference type="Proteomes" id="UP001150238">
    <property type="component" value="Unassembled WGS sequence"/>
</dbReference>
<keyword evidence="1" id="KW-0732">Signal</keyword>
<dbReference type="AlphaFoldDB" id="A0A9W9DEH0"/>
<reference evidence="2" key="1">
    <citation type="submission" date="2022-08" db="EMBL/GenBank/DDBJ databases">
        <authorList>
            <consortium name="DOE Joint Genome Institute"/>
            <person name="Min B."/>
            <person name="Riley R."/>
            <person name="Sierra-Patev S."/>
            <person name="Naranjo-Ortiz M."/>
            <person name="Looney B."/>
            <person name="Konkel Z."/>
            <person name="Slot J.C."/>
            <person name="Sakamoto Y."/>
            <person name="Steenwyk J.L."/>
            <person name="Rokas A."/>
            <person name="Carro J."/>
            <person name="Camarero S."/>
            <person name="Ferreira P."/>
            <person name="Molpeceres G."/>
            <person name="Ruiz-Duenas F.J."/>
            <person name="Serrano A."/>
            <person name="Henrissat B."/>
            <person name="Drula E."/>
            <person name="Hughes K.W."/>
            <person name="Mata J.L."/>
            <person name="Ishikawa N.K."/>
            <person name="Vargas-Isla R."/>
            <person name="Ushijima S."/>
            <person name="Smith C.A."/>
            <person name="Ahrendt S."/>
            <person name="Andreopoulos W."/>
            <person name="He G."/>
            <person name="Labutti K."/>
            <person name="Lipzen A."/>
            <person name="Ng V."/>
            <person name="Sandor L."/>
            <person name="Barry K."/>
            <person name="Martinez A.T."/>
            <person name="Xiao Y."/>
            <person name="Gibbons J.G."/>
            <person name="Terashima K."/>
            <person name="Hibbett D.S."/>
            <person name="Grigoriev I.V."/>
        </authorList>
    </citation>
    <scope>NUCLEOTIDE SEQUENCE</scope>
    <source>
        <strain evidence="2">Sp2 HRB7682 ss15</strain>
    </source>
</reference>
<sequence length="235" mass="25895">MFIFPSSSSRSLRVTMHLLLAVTFLSVASSTSITPRAGPKQLPVWLGRVSQLRGNVRYDDVLGFSKKTPIQSGDVPVIFFGQHDVFWVDFDPTTTAMKFIPFPPDQIPLKGKGTSKVTLNSRLLVDLGLRIKFDEAGSRLWREKGLALISDAHFPQQIAQVLGMNSSDITLENDFDCFDILLDALHHVGVFKPSKASFEKYEEVKARFKAGVGIPQQVVPSANGKGMNAGKYILG</sequence>